<proteinExistence type="predicted"/>
<evidence type="ECO:0000313" key="2">
    <source>
        <dbReference type="Proteomes" id="UP000599312"/>
    </source>
</evidence>
<comment type="caution">
    <text evidence="1">The sequence shown here is derived from an EMBL/GenBank/DDBJ whole genome shotgun (WGS) entry which is preliminary data.</text>
</comment>
<reference evidence="1" key="1">
    <citation type="submission" date="2020-11" db="EMBL/GenBank/DDBJ databases">
        <authorList>
            <person name="Kim M.K."/>
        </authorList>
    </citation>
    <scope>NUCLEOTIDE SEQUENCE</scope>
    <source>
        <strain evidence="1">BT350</strain>
    </source>
</reference>
<keyword evidence="2" id="KW-1185">Reference proteome</keyword>
<evidence type="ECO:0000313" key="1">
    <source>
        <dbReference type="EMBL" id="MBF9235451.1"/>
    </source>
</evidence>
<gene>
    <name evidence="1" type="ORF">I2H38_18980</name>
</gene>
<protein>
    <submittedName>
        <fullName evidence="1">Uncharacterized protein</fullName>
    </submittedName>
</protein>
<organism evidence="1 2">
    <name type="scientific">Microvirga alba</name>
    <dbReference type="NCBI Taxonomy" id="2791025"/>
    <lineage>
        <taxon>Bacteria</taxon>
        <taxon>Pseudomonadati</taxon>
        <taxon>Pseudomonadota</taxon>
        <taxon>Alphaproteobacteria</taxon>
        <taxon>Hyphomicrobiales</taxon>
        <taxon>Methylobacteriaceae</taxon>
        <taxon>Microvirga</taxon>
    </lineage>
</organism>
<dbReference type="AlphaFoldDB" id="A0A931BR99"/>
<dbReference type="EMBL" id="JADQDO010000014">
    <property type="protein sequence ID" value="MBF9235451.1"/>
    <property type="molecule type" value="Genomic_DNA"/>
</dbReference>
<accession>A0A931BR99</accession>
<feature type="non-terminal residue" evidence="1">
    <location>
        <position position="54"/>
    </location>
</feature>
<sequence>MASSRTLMAAAIAMLALGQAVSIMPEIGVITPALAQAGSTAPRAKLMRIRVSVN</sequence>
<dbReference type="Proteomes" id="UP000599312">
    <property type="component" value="Unassembled WGS sequence"/>
</dbReference>
<name>A0A931BR99_9HYPH</name>